<name>A0A5Q6RWJ1_9ACTN</name>
<comment type="caution">
    <text evidence="1">The sequence shown here is derived from an EMBL/GenBank/DDBJ whole genome shotgun (WGS) entry which is preliminary data.</text>
</comment>
<dbReference type="AlphaFoldDB" id="A0A5Q6RWJ1"/>
<dbReference type="OrthoDB" id="2426596at2"/>
<accession>A0A5Q6RWJ1</accession>
<evidence type="ECO:0000313" key="1">
    <source>
        <dbReference type="EMBL" id="KAA1422431.1"/>
    </source>
</evidence>
<proteinExistence type="predicted"/>
<organism evidence="1 2">
    <name type="scientific">Mumia zhuanghuii</name>
    <dbReference type="NCBI Taxonomy" id="2585211"/>
    <lineage>
        <taxon>Bacteria</taxon>
        <taxon>Bacillati</taxon>
        <taxon>Actinomycetota</taxon>
        <taxon>Actinomycetes</taxon>
        <taxon>Propionibacteriales</taxon>
        <taxon>Nocardioidaceae</taxon>
        <taxon>Mumia</taxon>
    </lineage>
</organism>
<dbReference type="EMBL" id="VDFQ02000004">
    <property type="protein sequence ID" value="KAA1422431.1"/>
    <property type="molecule type" value="Genomic_DNA"/>
</dbReference>
<reference evidence="1 2" key="1">
    <citation type="submission" date="2019-09" db="EMBL/GenBank/DDBJ databases">
        <title>Mumia zhuanghuii sp. nov. isolated from the intestinal contents of plateau pika (Ochotona curzoniae) in the Qinghai-Tibet plateau of China.</title>
        <authorList>
            <person name="Tian Z."/>
        </authorList>
    </citation>
    <scope>NUCLEOTIDE SEQUENCE [LARGE SCALE GENOMIC DNA]</scope>
    <source>
        <strain evidence="2">350</strain>
    </source>
</reference>
<sequence>MTLRPLTDLGPADWLAAADSAGFDVVSLGAPGFDAYVRLLHPLDPDDDEEQAALNVEGDLGEALLASLCEVLARHTTTPDHAYFCRWDEEQLDSGRRLLIGGRESARAYLVFEGPLAEAGHWGGHPVHGWINSPNLLWPADRAWCFATEIDLPWTGIGGPQALIDELHTDDRFDVVHCDPRTDQPYR</sequence>
<evidence type="ECO:0000313" key="2">
    <source>
        <dbReference type="Proteomes" id="UP000307768"/>
    </source>
</evidence>
<dbReference type="Proteomes" id="UP000307768">
    <property type="component" value="Unassembled WGS sequence"/>
</dbReference>
<dbReference type="RefSeq" id="WP_149770382.1">
    <property type="nucleotide sequence ID" value="NZ_VDFQ02000004.1"/>
</dbReference>
<gene>
    <name evidence="1" type="ORF">FE697_014895</name>
</gene>
<protein>
    <submittedName>
        <fullName evidence="1">Uncharacterized protein</fullName>
    </submittedName>
</protein>